<dbReference type="EMBL" id="JASAOG010000141">
    <property type="protein sequence ID" value="KAK0048158.1"/>
    <property type="molecule type" value="Genomic_DNA"/>
</dbReference>
<proteinExistence type="predicted"/>
<dbReference type="Gene3D" id="2.10.25.10">
    <property type="entry name" value="Laminin"/>
    <property type="match status" value="1"/>
</dbReference>
<dbReference type="AlphaFoldDB" id="A0AAD8B665"/>
<evidence type="ECO:0000313" key="5">
    <source>
        <dbReference type="Proteomes" id="UP001233172"/>
    </source>
</evidence>
<dbReference type="SUPFAM" id="SSF57196">
    <property type="entry name" value="EGF/Laminin"/>
    <property type="match status" value="1"/>
</dbReference>
<evidence type="ECO:0000313" key="4">
    <source>
        <dbReference type="EMBL" id="KAK0048158.1"/>
    </source>
</evidence>
<dbReference type="GO" id="GO:0005509">
    <property type="term" value="F:calcium ion binding"/>
    <property type="evidence" value="ECO:0007669"/>
    <property type="project" value="InterPro"/>
</dbReference>
<feature type="domain" description="EGF-like calcium-binding" evidence="3">
    <location>
        <begin position="1"/>
        <end position="41"/>
    </location>
</feature>
<dbReference type="CDD" id="cd00054">
    <property type="entry name" value="EGF_CA"/>
    <property type="match status" value="1"/>
</dbReference>
<sequence>INECDLNVSSCEQVCSNTLGGYTCSCNTGYHSNKTDSNKCYRASENKMTFIVNKDVSQLNINERLSFDFSYLKKQVEEGLQQPFSLAVSGLTELAVIDM</sequence>
<reference evidence="4" key="2">
    <citation type="submission" date="2023-04" db="EMBL/GenBank/DDBJ databases">
        <authorList>
            <person name="Bu L."/>
            <person name="Lu L."/>
            <person name="Laidemitt M.R."/>
            <person name="Zhang S.M."/>
            <person name="Mutuku M."/>
            <person name="Mkoji G."/>
            <person name="Steinauer M."/>
            <person name="Loker E.S."/>
        </authorList>
    </citation>
    <scope>NUCLEOTIDE SEQUENCE</scope>
    <source>
        <strain evidence="4">KasaAsao</strain>
        <tissue evidence="4">Whole Snail</tissue>
    </source>
</reference>
<organism evidence="4 5">
    <name type="scientific">Biomphalaria pfeifferi</name>
    <name type="common">Bloodfluke planorb</name>
    <name type="synonym">Freshwater snail</name>
    <dbReference type="NCBI Taxonomy" id="112525"/>
    <lineage>
        <taxon>Eukaryota</taxon>
        <taxon>Metazoa</taxon>
        <taxon>Spiralia</taxon>
        <taxon>Lophotrochozoa</taxon>
        <taxon>Mollusca</taxon>
        <taxon>Gastropoda</taxon>
        <taxon>Heterobranchia</taxon>
        <taxon>Euthyneura</taxon>
        <taxon>Panpulmonata</taxon>
        <taxon>Hygrophila</taxon>
        <taxon>Lymnaeoidea</taxon>
        <taxon>Planorbidae</taxon>
        <taxon>Biomphalaria</taxon>
    </lineage>
</organism>
<keyword evidence="5" id="KW-1185">Reference proteome</keyword>
<evidence type="ECO:0000256" key="2">
    <source>
        <dbReference type="ARBA" id="ARBA00023157"/>
    </source>
</evidence>
<dbReference type="Proteomes" id="UP001233172">
    <property type="component" value="Unassembled WGS sequence"/>
</dbReference>
<reference evidence="4" key="1">
    <citation type="journal article" date="2023" name="PLoS Negl. Trop. Dis.">
        <title>A genome sequence for Biomphalaria pfeifferi, the major vector snail for the human-infecting parasite Schistosoma mansoni.</title>
        <authorList>
            <person name="Bu L."/>
            <person name="Lu L."/>
            <person name="Laidemitt M.R."/>
            <person name="Zhang S.M."/>
            <person name="Mutuku M."/>
            <person name="Mkoji G."/>
            <person name="Steinauer M."/>
            <person name="Loker E.S."/>
        </authorList>
    </citation>
    <scope>NUCLEOTIDE SEQUENCE</scope>
    <source>
        <strain evidence="4">KasaAsao</strain>
    </source>
</reference>
<feature type="non-terminal residue" evidence="4">
    <location>
        <position position="1"/>
    </location>
</feature>
<dbReference type="InterPro" id="IPR049883">
    <property type="entry name" value="NOTCH1_EGF-like"/>
</dbReference>
<evidence type="ECO:0000256" key="1">
    <source>
        <dbReference type="ARBA" id="ARBA00022536"/>
    </source>
</evidence>
<comment type="caution">
    <text evidence="4">The sequence shown here is derived from an EMBL/GenBank/DDBJ whole genome shotgun (WGS) entry which is preliminary data.</text>
</comment>
<accession>A0AAD8B665</accession>
<name>A0AAD8B665_BIOPF</name>
<dbReference type="InterPro" id="IPR001881">
    <property type="entry name" value="EGF-like_Ca-bd_dom"/>
</dbReference>
<feature type="non-terminal residue" evidence="4">
    <location>
        <position position="99"/>
    </location>
</feature>
<dbReference type="Pfam" id="PF07645">
    <property type="entry name" value="EGF_CA"/>
    <property type="match status" value="1"/>
</dbReference>
<evidence type="ECO:0000259" key="3">
    <source>
        <dbReference type="SMART" id="SM00179"/>
    </source>
</evidence>
<gene>
    <name evidence="4" type="ORF">Bpfe_022418</name>
</gene>
<keyword evidence="2" id="KW-1015">Disulfide bond</keyword>
<protein>
    <submittedName>
        <fullName evidence="4">Neurogenic locus notch protein 2</fullName>
    </submittedName>
</protein>
<keyword evidence="1" id="KW-0245">EGF-like domain</keyword>
<dbReference type="SMART" id="SM00179">
    <property type="entry name" value="EGF_CA"/>
    <property type="match status" value="1"/>
</dbReference>